<reference evidence="1 2" key="2">
    <citation type="submission" date="2016-08" db="EMBL/GenBank/DDBJ databases">
        <title>Pervasive Adenine N6-methylation of Active Genes in Fungi.</title>
        <authorList>
            <consortium name="DOE Joint Genome Institute"/>
            <person name="Mondo S.J."/>
            <person name="Dannebaum R.O."/>
            <person name="Kuo R.C."/>
            <person name="Labutti K."/>
            <person name="Haridas S."/>
            <person name="Kuo A."/>
            <person name="Salamov A."/>
            <person name="Ahrendt S.R."/>
            <person name="Lipzen A."/>
            <person name="Sullivan W."/>
            <person name="Andreopoulos W.B."/>
            <person name="Clum A."/>
            <person name="Lindquist E."/>
            <person name="Daum C."/>
            <person name="Ramamoorthy G.K."/>
            <person name="Gryganskyi A."/>
            <person name="Culley D."/>
            <person name="Magnuson J.K."/>
            <person name="James T.Y."/>
            <person name="O'Malley M.A."/>
            <person name="Stajich J.E."/>
            <person name="Spatafora J.W."/>
            <person name="Visel A."/>
            <person name="Grigoriev I.V."/>
        </authorList>
    </citation>
    <scope>NUCLEOTIDE SEQUENCE [LARGE SCALE GENOMIC DNA]</scope>
    <source>
        <strain evidence="2">finn</strain>
    </source>
</reference>
<reference evidence="1 2" key="1">
    <citation type="submission" date="2016-08" db="EMBL/GenBank/DDBJ databases">
        <title>Genomes of anaerobic fungi encode conserved fungal cellulosomes for biomass hydrolysis.</title>
        <authorList>
            <consortium name="DOE Joint Genome Institute"/>
            <person name="Haitjema C.H."/>
            <person name="Gilmore S.P."/>
            <person name="Henske J.K."/>
            <person name="Solomon K.V."/>
            <person name="De Groot R."/>
            <person name="Kuo A."/>
            <person name="Mondo S.J."/>
            <person name="Salamov A.A."/>
            <person name="Labutti K."/>
            <person name="Zhao Z."/>
            <person name="Chiniquy J."/>
            <person name="Barry K."/>
            <person name="Brewer H.M."/>
            <person name="Purvine S.O."/>
            <person name="Wright A.T."/>
            <person name="Boxma B."/>
            <person name="Van Alen T."/>
            <person name="Hackstein J.H."/>
            <person name="Baker S.E."/>
            <person name="Grigoriev I.V."/>
            <person name="O'Malley M.A."/>
        </authorList>
    </citation>
    <scope>NUCLEOTIDE SEQUENCE [LARGE SCALE GENOMIC DNA]</scope>
    <source>
        <strain evidence="2">finn</strain>
    </source>
</reference>
<dbReference type="Proteomes" id="UP000193719">
    <property type="component" value="Unassembled WGS sequence"/>
</dbReference>
<sequence length="103" mass="11692">MNTEEYKAVKDGLNILFNNEKNKALDEIPNSIKSKDGKGVDLEEFDEKVEKTKRKNKKTGWYIEKDKGASVNKQAHGGSQYKLFNFKGQRIATLSADGKVLRK</sequence>
<accession>A0A1Y1V3S2</accession>
<keyword evidence="2" id="KW-1185">Reference proteome</keyword>
<evidence type="ECO:0000313" key="2">
    <source>
        <dbReference type="Proteomes" id="UP000193719"/>
    </source>
</evidence>
<dbReference type="AlphaFoldDB" id="A0A1Y1V3S2"/>
<comment type="caution">
    <text evidence="1">The sequence shown here is derived from an EMBL/GenBank/DDBJ whole genome shotgun (WGS) entry which is preliminary data.</text>
</comment>
<organism evidence="1 2">
    <name type="scientific">Piromyces finnis</name>
    <dbReference type="NCBI Taxonomy" id="1754191"/>
    <lineage>
        <taxon>Eukaryota</taxon>
        <taxon>Fungi</taxon>
        <taxon>Fungi incertae sedis</taxon>
        <taxon>Chytridiomycota</taxon>
        <taxon>Chytridiomycota incertae sedis</taxon>
        <taxon>Neocallimastigomycetes</taxon>
        <taxon>Neocallimastigales</taxon>
        <taxon>Neocallimastigaceae</taxon>
        <taxon>Piromyces</taxon>
    </lineage>
</organism>
<name>A0A1Y1V3S2_9FUNG</name>
<proteinExistence type="predicted"/>
<gene>
    <name evidence="1" type="ORF">BCR36DRAFT_414687</name>
</gene>
<evidence type="ECO:0000313" key="1">
    <source>
        <dbReference type="EMBL" id="ORX45227.1"/>
    </source>
</evidence>
<protein>
    <submittedName>
        <fullName evidence="1">Uncharacterized protein</fullName>
    </submittedName>
</protein>
<dbReference type="EMBL" id="MCFH01000041">
    <property type="protein sequence ID" value="ORX45227.1"/>
    <property type="molecule type" value="Genomic_DNA"/>
</dbReference>